<evidence type="ECO:0000256" key="1">
    <source>
        <dbReference type="SAM" id="MobiDB-lite"/>
    </source>
</evidence>
<dbReference type="EMBL" id="WHVB01000009">
    <property type="protein sequence ID" value="KAF8479775.1"/>
    <property type="molecule type" value="Genomic_DNA"/>
</dbReference>
<proteinExistence type="predicted"/>
<feature type="compositionally biased region" description="Polar residues" evidence="1">
    <location>
        <begin position="533"/>
        <end position="544"/>
    </location>
</feature>
<feature type="compositionally biased region" description="Polar residues" evidence="1">
    <location>
        <begin position="747"/>
        <end position="759"/>
    </location>
</feature>
<feature type="region of interest" description="Disordered" evidence="1">
    <location>
        <begin position="796"/>
        <end position="1001"/>
    </location>
</feature>
<comment type="caution">
    <text evidence="2">The sequence shown here is derived from an EMBL/GenBank/DDBJ whole genome shotgun (WGS) entry which is preliminary data.</text>
</comment>
<feature type="region of interest" description="Disordered" evidence="1">
    <location>
        <begin position="1"/>
        <end position="208"/>
    </location>
</feature>
<feature type="compositionally biased region" description="Pro residues" evidence="1">
    <location>
        <begin position="137"/>
        <end position="152"/>
    </location>
</feature>
<dbReference type="OrthoDB" id="3262497at2759"/>
<reference evidence="2" key="1">
    <citation type="submission" date="2019-10" db="EMBL/GenBank/DDBJ databases">
        <authorList>
            <consortium name="DOE Joint Genome Institute"/>
            <person name="Kuo A."/>
            <person name="Miyauchi S."/>
            <person name="Kiss E."/>
            <person name="Drula E."/>
            <person name="Kohler A."/>
            <person name="Sanchez-Garcia M."/>
            <person name="Andreopoulos B."/>
            <person name="Barry K.W."/>
            <person name="Bonito G."/>
            <person name="Buee M."/>
            <person name="Carver A."/>
            <person name="Chen C."/>
            <person name="Cichocki N."/>
            <person name="Clum A."/>
            <person name="Culley D."/>
            <person name="Crous P.W."/>
            <person name="Fauchery L."/>
            <person name="Girlanda M."/>
            <person name="Hayes R."/>
            <person name="Keri Z."/>
            <person name="LaButti K."/>
            <person name="Lipzen A."/>
            <person name="Lombard V."/>
            <person name="Magnuson J."/>
            <person name="Maillard F."/>
            <person name="Morin E."/>
            <person name="Murat C."/>
            <person name="Nolan M."/>
            <person name="Ohm R."/>
            <person name="Pangilinan J."/>
            <person name="Pereira M."/>
            <person name="Perotto S."/>
            <person name="Peter M."/>
            <person name="Riley R."/>
            <person name="Sitrit Y."/>
            <person name="Stielow B."/>
            <person name="Szollosi G."/>
            <person name="Zifcakova L."/>
            <person name="Stursova M."/>
            <person name="Spatafora J.W."/>
            <person name="Tedersoo L."/>
            <person name="Vaario L.-M."/>
            <person name="Yamada A."/>
            <person name="Yan M."/>
            <person name="Wang P."/>
            <person name="Xu J."/>
            <person name="Bruns T."/>
            <person name="Baldrian P."/>
            <person name="Vilgalys R."/>
            <person name="Henrissat B."/>
            <person name="Grigoriev I.V."/>
            <person name="Hibbett D."/>
            <person name="Nagy L.G."/>
            <person name="Martin F.M."/>
        </authorList>
    </citation>
    <scope>NUCLEOTIDE SEQUENCE</scope>
    <source>
        <strain evidence="2">Prilba</strain>
    </source>
</reference>
<feature type="compositionally biased region" description="Pro residues" evidence="1">
    <location>
        <begin position="799"/>
        <end position="816"/>
    </location>
</feature>
<dbReference type="Proteomes" id="UP000759537">
    <property type="component" value="Unassembled WGS sequence"/>
</dbReference>
<sequence>MDDLWGNAWGSPDDDGKATAWSTSEKPQNDDHQEDDLAMPSWSTGPGIQWDEPSDTQNPLWSNAHHTAQNWSLEDPYGDISLANSRPAEPPADENSTVELPVEPESHSLSPHLPRGQYDDITTSSLPGELDGELSPSPIPSSPSPEPSPPSSPDAFGTFTIGAEHSDTAPFSTIGGSLGAQIGDNEWGTPWGSVSKDVDGGSAEFDSDEWESAKLRQLEMDRRVPPELLSQILLHLEELTEDAWPESQDETEEDWQRRWHSGMDVDGLDSLLLRYIPVFTLPQLLPSSRSFTAKAMADAVKLSRNTALARTSPMSTFLAAKGSTAWETSVKSRTEKTVDEVPLGWRILEKDPNKDEKVGDKVKKPTGLLAGLWSRRTPSSPSNPPGEQSIPTPDATAPENAHPAQALDPPVTVTTPASPQPSPARTSFQDDDAHVLTPGSAVSRFLKRFSRPRSSSASPRNSLTLSGDDLEYLSDVKSDARSNSTDLVDTFDGVGGLGGATESTDSGFLRGKLPPPLPPPPRVSAPPSHSPARDNTLNGHTLISPNDPHVNAIPDLQNPLEEPTVSTLTPLTPSPLNSLTPNLKSIPPNSFLSHPFPPDKIVPSLILPMSSSRSNSVMSSQPVAQHQLQSASGYTTQPFDITQDDDDFSDFRSSPADPPILPFNDISPIIHQGKVETQSSQRQLNSPFDDLVHLMSSPTTGPANTFEKPDAPRPFNIAIPVPPMAPTPPAPRESAPSPRASIDRTDTTPTHSRANSYSQQPTSPSKVVPTSPKQKAITQGHQRTQSLLDLAAARQGRWPAPPSPLPEPLQPPPAPPGKSQGEGPLNVDYFGTTPTQASFNLSPAPAPSGKAKTSLLPLPLPGPSRKDLGPAPNAFDTIARSPPRSPPHISAAPHKGLSARRALSPPPLPAAIMNNKSPSSKSSSSSSTPVPLLPPPSGFRLAAPAIAPPAQTVPESSPLALLMDSDVGKNISVPDVKATPPPPVKGTGGLSAQDLSFFEGL</sequence>
<gene>
    <name evidence="2" type="ORF">DFH94DRAFT_496528</name>
</gene>
<feature type="compositionally biased region" description="Polar residues" evidence="1">
    <location>
        <begin position="412"/>
        <end position="427"/>
    </location>
</feature>
<organism evidence="2 3">
    <name type="scientific">Russula ochroleuca</name>
    <dbReference type="NCBI Taxonomy" id="152965"/>
    <lineage>
        <taxon>Eukaryota</taxon>
        <taxon>Fungi</taxon>
        <taxon>Dikarya</taxon>
        <taxon>Basidiomycota</taxon>
        <taxon>Agaricomycotina</taxon>
        <taxon>Agaricomycetes</taxon>
        <taxon>Russulales</taxon>
        <taxon>Russulaceae</taxon>
        <taxon>Russula</taxon>
    </lineage>
</organism>
<feature type="compositionally biased region" description="Pro residues" evidence="1">
    <location>
        <begin position="720"/>
        <end position="731"/>
    </location>
</feature>
<feature type="region of interest" description="Disordered" evidence="1">
    <location>
        <begin position="695"/>
        <end position="783"/>
    </location>
</feature>
<feature type="compositionally biased region" description="Polar residues" evidence="1">
    <location>
        <begin position="832"/>
        <end position="841"/>
    </location>
</feature>
<feature type="compositionally biased region" description="Basic and acidic residues" evidence="1">
    <location>
        <begin position="352"/>
        <end position="363"/>
    </location>
</feature>
<evidence type="ECO:0000313" key="2">
    <source>
        <dbReference type="EMBL" id="KAF8479775.1"/>
    </source>
</evidence>
<feature type="compositionally biased region" description="Polar residues" evidence="1">
    <location>
        <begin position="55"/>
        <end position="72"/>
    </location>
</feature>
<feature type="region of interest" description="Disordered" evidence="1">
    <location>
        <begin position="352"/>
        <end position="434"/>
    </location>
</feature>
<dbReference type="AlphaFoldDB" id="A0A9P5T8I7"/>
<feature type="compositionally biased region" description="Pro residues" evidence="1">
    <location>
        <begin position="513"/>
        <end position="524"/>
    </location>
</feature>
<evidence type="ECO:0000313" key="3">
    <source>
        <dbReference type="Proteomes" id="UP000759537"/>
    </source>
</evidence>
<protein>
    <submittedName>
        <fullName evidence="2">Uncharacterized protein</fullName>
    </submittedName>
</protein>
<accession>A0A9P5T8I7</accession>
<feature type="region of interest" description="Disordered" evidence="1">
    <location>
        <begin position="491"/>
        <end position="573"/>
    </location>
</feature>
<reference evidence="2" key="2">
    <citation type="journal article" date="2020" name="Nat. Commun.">
        <title>Large-scale genome sequencing of mycorrhizal fungi provides insights into the early evolution of symbiotic traits.</title>
        <authorList>
            <person name="Miyauchi S."/>
            <person name="Kiss E."/>
            <person name="Kuo A."/>
            <person name="Drula E."/>
            <person name="Kohler A."/>
            <person name="Sanchez-Garcia M."/>
            <person name="Morin E."/>
            <person name="Andreopoulos B."/>
            <person name="Barry K.W."/>
            <person name="Bonito G."/>
            <person name="Buee M."/>
            <person name="Carver A."/>
            <person name="Chen C."/>
            <person name="Cichocki N."/>
            <person name="Clum A."/>
            <person name="Culley D."/>
            <person name="Crous P.W."/>
            <person name="Fauchery L."/>
            <person name="Girlanda M."/>
            <person name="Hayes R.D."/>
            <person name="Keri Z."/>
            <person name="LaButti K."/>
            <person name="Lipzen A."/>
            <person name="Lombard V."/>
            <person name="Magnuson J."/>
            <person name="Maillard F."/>
            <person name="Murat C."/>
            <person name="Nolan M."/>
            <person name="Ohm R.A."/>
            <person name="Pangilinan J."/>
            <person name="Pereira M.F."/>
            <person name="Perotto S."/>
            <person name="Peter M."/>
            <person name="Pfister S."/>
            <person name="Riley R."/>
            <person name="Sitrit Y."/>
            <person name="Stielow J.B."/>
            <person name="Szollosi G."/>
            <person name="Zifcakova L."/>
            <person name="Stursova M."/>
            <person name="Spatafora J.W."/>
            <person name="Tedersoo L."/>
            <person name="Vaario L.M."/>
            <person name="Yamada A."/>
            <person name="Yan M."/>
            <person name="Wang P."/>
            <person name="Xu J."/>
            <person name="Bruns T."/>
            <person name="Baldrian P."/>
            <person name="Vilgalys R."/>
            <person name="Dunand C."/>
            <person name="Henrissat B."/>
            <person name="Grigoriev I.V."/>
            <person name="Hibbett D."/>
            <person name="Nagy L.G."/>
            <person name="Martin F.M."/>
        </authorList>
    </citation>
    <scope>NUCLEOTIDE SEQUENCE</scope>
    <source>
        <strain evidence="2">Prilba</strain>
    </source>
</reference>
<feature type="compositionally biased region" description="Low complexity" evidence="1">
    <location>
        <begin position="916"/>
        <end position="930"/>
    </location>
</feature>
<feature type="compositionally biased region" description="Low complexity" evidence="1">
    <location>
        <begin position="559"/>
        <end position="573"/>
    </location>
</feature>
<keyword evidence="3" id="KW-1185">Reference proteome</keyword>
<name>A0A9P5T8I7_9AGAM</name>
<feature type="compositionally biased region" description="Low complexity" evidence="1">
    <location>
        <begin position="760"/>
        <end position="775"/>
    </location>
</feature>